<dbReference type="Proteomes" id="UP001590950">
    <property type="component" value="Unassembled WGS sequence"/>
</dbReference>
<accession>A0ABR4AC56</accession>
<sequence>MYLISTITLAYLFHGAAPLHHTLLSGCEFAGVTVQTLHPEHFDQGKILIQTPSPGWEHKCSTVPELLDQVAPKGASMLLRCIKDRLYLAGTDIGESVQQDQRTATARAAPKITPKDRFIDWDTWTAEEILRRNQVIGPLWSSARVNADSMDKRRIIWSTGFELCEDAPDAHFPIRQPVVVGYGKPSQMVLIRSCDNKILKIGQIKIEGGIQADPIQASLRASMNDSITLSSEGLLFRFPLSSKKDAEKLSNPRSSTKGVA</sequence>
<keyword evidence="2" id="KW-1185">Reference proteome</keyword>
<gene>
    <name evidence="1" type="ORF">N7G274_004762</name>
</gene>
<dbReference type="PANTHER" id="PTHR11138">
    <property type="entry name" value="METHIONYL-TRNA FORMYLTRANSFERASE"/>
    <property type="match status" value="1"/>
</dbReference>
<protein>
    <submittedName>
        <fullName evidence="1">Uncharacterized protein</fullName>
    </submittedName>
</protein>
<dbReference type="InterPro" id="IPR036477">
    <property type="entry name" value="Formyl_transf_N_sf"/>
</dbReference>
<evidence type="ECO:0000313" key="2">
    <source>
        <dbReference type="Proteomes" id="UP001590950"/>
    </source>
</evidence>
<evidence type="ECO:0000313" key="1">
    <source>
        <dbReference type="EMBL" id="KAL2042274.1"/>
    </source>
</evidence>
<dbReference type="SUPFAM" id="SSF53328">
    <property type="entry name" value="Formyltransferase"/>
    <property type="match status" value="1"/>
</dbReference>
<dbReference type="Gene3D" id="3.40.50.12230">
    <property type="match status" value="1"/>
</dbReference>
<proteinExistence type="predicted"/>
<name>A0ABR4AC56_9LECA</name>
<comment type="caution">
    <text evidence="1">The sequence shown here is derived from an EMBL/GenBank/DDBJ whole genome shotgun (WGS) entry which is preliminary data.</text>
</comment>
<dbReference type="EMBL" id="JBEFKJ010000014">
    <property type="protein sequence ID" value="KAL2042274.1"/>
    <property type="molecule type" value="Genomic_DNA"/>
</dbReference>
<organism evidence="1 2">
    <name type="scientific">Stereocaulon virgatum</name>
    <dbReference type="NCBI Taxonomy" id="373712"/>
    <lineage>
        <taxon>Eukaryota</taxon>
        <taxon>Fungi</taxon>
        <taxon>Dikarya</taxon>
        <taxon>Ascomycota</taxon>
        <taxon>Pezizomycotina</taxon>
        <taxon>Lecanoromycetes</taxon>
        <taxon>OSLEUM clade</taxon>
        <taxon>Lecanoromycetidae</taxon>
        <taxon>Lecanorales</taxon>
        <taxon>Lecanorineae</taxon>
        <taxon>Stereocaulaceae</taxon>
        <taxon>Stereocaulon</taxon>
    </lineage>
</organism>
<reference evidence="1 2" key="1">
    <citation type="submission" date="2024-09" db="EMBL/GenBank/DDBJ databases">
        <title>Rethinking Asexuality: The Enigmatic Case of Functional Sexual Genes in Lepraria (Stereocaulaceae).</title>
        <authorList>
            <person name="Doellman M."/>
            <person name="Sun Y."/>
            <person name="Barcenas-Pena A."/>
            <person name="Lumbsch H.T."/>
            <person name="Grewe F."/>
        </authorList>
    </citation>
    <scope>NUCLEOTIDE SEQUENCE [LARGE SCALE GENOMIC DNA]</scope>
    <source>
        <strain evidence="1 2">Mercado 3170</strain>
    </source>
</reference>
<dbReference type="PANTHER" id="PTHR11138:SF5">
    <property type="entry name" value="METHIONYL-TRNA FORMYLTRANSFERASE, MITOCHONDRIAL"/>
    <property type="match status" value="1"/>
</dbReference>